<reference evidence="4" key="1">
    <citation type="journal article" date="2022" name="Proc. Natl. Acad. Sci. U.S.A.">
        <title>Life cycle and functional genomics of the unicellular red alga Galdieria for elucidating algal and plant evolution and industrial use.</title>
        <authorList>
            <person name="Hirooka S."/>
            <person name="Itabashi T."/>
            <person name="Ichinose T.M."/>
            <person name="Onuma R."/>
            <person name="Fujiwara T."/>
            <person name="Yamashita S."/>
            <person name="Jong L.W."/>
            <person name="Tomita R."/>
            <person name="Iwane A.H."/>
            <person name="Miyagishima S.Y."/>
        </authorList>
    </citation>
    <scope>NUCLEOTIDE SEQUENCE</scope>
    <source>
        <strain evidence="4">NBRC 102759</strain>
    </source>
</reference>
<feature type="region of interest" description="Disordered" evidence="2">
    <location>
        <begin position="1"/>
        <end position="129"/>
    </location>
</feature>
<feature type="compositionally biased region" description="Basic and acidic residues" evidence="2">
    <location>
        <begin position="35"/>
        <end position="45"/>
    </location>
</feature>
<keyword evidence="5" id="KW-1185">Reference proteome</keyword>
<dbReference type="Pfam" id="PF04739">
    <property type="entry name" value="AMPKBI"/>
    <property type="match status" value="1"/>
</dbReference>
<dbReference type="AlphaFoldDB" id="A0A9C7UU02"/>
<dbReference type="PANTHER" id="PTHR46316">
    <property type="entry name" value="SNF1-RELATED PROTEIN KINASE REGULATORY SUBUNIT BETA-1"/>
    <property type="match status" value="1"/>
</dbReference>
<evidence type="ECO:0000259" key="3">
    <source>
        <dbReference type="SMART" id="SM01010"/>
    </source>
</evidence>
<evidence type="ECO:0000256" key="2">
    <source>
        <dbReference type="SAM" id="MobiDB-lite"/>
    </source>
</evidence>
<proteinExistence type="inferred from homology"/>
<dbReference type="Pfam" id="PF16561">
    <property type="entry name" value="AMPK1_CBM"/>
    <property type="match status" value="1"/>
</dbReference>
<comment type="similarity">
    <text evidence="1">Belongs to the 5'-AMP-activated protein kinase beta subunit family.</text>
</comment>
<dbReference type="SUPFAM" id="SSF81296">
    <property type="entry name" value="E set domains"/>
    <property type="match status" value="1"/>
</dbReference>
<dbReference type="InterPro" id="IPR006828">
    <property type="entry name" value="ASC_dom"/>
</dbReference>
<dbReference type="OrthoDB" id="5574at2759"/>
<organism evidence="4 5">
    <name type="scientific">Galdieria partita</name>
    <dbReference type="NCBI Taxonomy" id="83374"/>
    <lineage>
        <taxon>Eukaryota</taxon>
        <taxon>Rhodophyta</taxon>
        <taxon>Bangiophyceae</taxon>
        <taxon>Galdieriales</taxon>
        <taxon>Galdieriaceae</taxon>
        <taxon>Galdieria</taxon>
    </lineage>
</organism>
<feature type="compositionally biased region" description="Polar residues" evidence="2">
    <location>
        <begin position="46"/>
        <end position="64"/>
    </location>
</feature>
<dbReference type="SUPFAM" id="SSF160219">
    <property type="entry name" value="AMPKBI-like"/>
    <property type="match status" value="1"/>
</dbReference>
<dbReference type="Proteomes" id="UP001061958">
    <property type="component" value="Unassembled WGS sequence"/>
</dbReference>
<dbReference type="InterPro" id="IPR013783">
    <property type="entry name" value="Ig-like_fold"/>
</dbReference>
<dbReference type="GO" id="GO:0005737">
    <property type="term" value="C:cytoplasm"/>
    <property type="evidence" value="ECO:0007669"/>
    <property type="project" value="UniProtKB-ARBA"/>
</dbReference>
<evidence type="ECO:0000313" key="4">
    <source>
        <dbReference type="EMBL" id="GJQ15413.1"/>
    </source>
</evidence>
<dbReference type="PANTHER" id="PTHR46316:SF2">
    <property type="entry name" value="SNF1-RELATED PROTEIN KINASE REGULATORY SUBUNIT BETA-2"/>
    <property type="match status" value="1"/>
</dbReference>
<dbReference type="SMART" id="SM01010">
    <property type="entry name" value="AMPKBI"/>
    <property type="match status" value="1"/>
</dbReference>
<accession>A0A9C7UU02</accession>
<name>A0A9C7UU02_9RHOD</name>
<dbReference type="InterPro" id="IPR032640">
    <property type="entry name" value="AMPK1_CBM"/>
</dbReference>
<dbReference type="CDD" id="cd02859">
    <property type="entry name" value="E_set_AMPKbeta_like_N"/>
    <property type="match status" value="1"/>
</dbReference>
<dbReference type="InterPro" id="IPR014756">
    <property type="entry name" value="Ig_E-set"/>
</dbReference>
<dbReference type="Gene3D" id="6.20.250.60">
    <property type="match status" value="1"/>
</dbReference>
<evidence type="ECO:0000256" key="1">
    <source>
        <dbReference type="ARBA" id="ARBA00010926"/>
    </source>
</evidence>
<sequence>MGSNHSRQSEDVSKSFHNTGSVGEASKVASVLESSLEKSSLEKLSRFSNSLKELEETSTPQFSYDTKPIPITRPTGDSSTVVLTDEEAKSPRISPPSPNLTPRNFLSSRKGKLLTSGEAGGEESDDDELAGTIPTAFDWRHGGMQVFIMGAFDNWQAMYPLRRSGNNFYTLLNLEPGVYQYKYYVDNEWRHAPELPTALDGMGNLNNIVQVNNFKSEFQDDDIMLEAYQKGMAEIAFLRENESNTPLDCYGEEWPDFQSFSREPPPCPPQLSDGCCVLNFKSDSFLNAGEEPSELKRPLTVTVNHLYRSTETPEDNVQFRCYMSTFRYQTKFVTLVLYKKA</sequence>
<evidence type="ECO:0000313" key="5">
    <source>
        <dbReference type="Proteomes" id="UP001061958"/>
    </source>
</evidence>
<feature type="domain" description="Association with the SNF1 complex (ASC)" evidence="3">
    <location>
        <begin position="243"/>
        <end position="341"/>
    </location>
</feature>
<dbReference type="EMBL" id="BQMJ01000069">
    <property type="protein sequence ID" value="GJQ15413.1"/>
    <property type="molecule type" value="Genomic_DNA"/>
</dbReference>
<dbReference type="InterPro" id="IPR037256">
    <property type="entry name" value="ASC_dom_sf"/>
</dbReference>
<dbReference type="InterPro" id="IPR043554">
    <property type="entry name" value="KINB"/>
</dbReference>
<feature type="compositionally biased region" description="Acidic residues" evidence="2">
    <location>
        <begin position="120"/>
        <end position="129"/>
    </location>
</feature>
<dbReference type="Gene3D" id="2.60.40.10">
    <property type="entry name" value="Immunoglobulins"/>
    <property type="match status" value="1"/>
</dbReference>
<protein>
    <recommendedName>
        <fullName evidence="3">Association with the SNF1 complex (ASC) domain-containing protein</fullName>
    </recommendedName>
</protein>
<reference evidence="4" key="2">
    <citation type="submission" date="2022-01" db="EMBL/GenBank/DDBJ databases">
        <authorList>
            <person name="Hirooka S."/>
            <person name="Miyagishima S.Y."/>
        </authorList>
    </citation>
    <scope>NUCLEOTIDE SEQUENCE</scope>
    <source>
        <strain evidence="4">NBRC 102759</strain>
    </source>
</reference>
<comment type="caution">
    <text evidence="4">The sequence shown here is derived from an EMBL/GenBank/DDBJ whole genome shotgun (WGS) entry which is preliminary data.</text>
</comment>
<gene>
    <name evidence="4" type="ORF">GpartN1_g7204.t1</name>
</gene>